<reference evidence="4 5" key="1">
    <citation type="journal article" date="2024" name="Int. J. Syst. Evol. Microbiol.">
        <title>Virgibacillus tibetensis sp. nov., isolated from salt lake on the Tibetan Plateau of China.</title>
        <authorList>
            <person name="Phurbu D."/>
            <person name="Liu Z.-X."/>
            <person name="Wang R."/>
            <person name="Zheng Y.-Y."/>
            <person name="Liu H.-C."/>
            <person name="Zhou Y.-G."/>
            <person name="Yu Y.-J."/>
            <person name="Li A.-H."/>
        </authorList>
    </citation>
    <scope>NUCLEOTIDE SEQUENCE [LARGE SCALE GENOMIC DNA]</scope>
    <source>
        <strain evidence="4 5">C22-A2</strain>
    </source>
</reference>
<dbReference type="PANTHER" id="PTHR43333">
    <property type="entry name" value="2-HACID_DH_C DOMAIN-CONTAINING PROTEIN"/>
    <property type="match status" value="1"/>
</dbReference>
<keyword evidence="5" id="KW-1185">Reference proteome</keyword>
<evidence type="ECO:0000313" key="4">
    <source>
        <dbReference type="EMBL" id="MEC5423274.1"/>
    </source>
</evidence>
<gene>
    <name evidence="4" type="ORF">QGM71_07140</name>
</gene>
<dbReference type="PANTHER" id="PTHR43333:SF1">
    <property type="entry name" value="D-ISOMER SPECIFIC 2-HYDROXYACID DEHYDROGENASE NAD-BINDING DOMAIN-CONTAINING PROTEIN"/>
    <property type="match status" value="1"/>
</dbReference>
<dbReference type="Proteomes" id="UP001335737">
    <property type="component" value="Unassembled WGS sequence"/>
</dbReference>
<evidence type="ECO:0000313" key="5">
    <source>
        <dbReference type="Proteomes" id="UP001335737"/>
    </source>
</evidence>
<dbReference type="CDD" id="cd05300">
    <property type="entry name" value="2-Hacid_dh_1"/>
    <property type="match status" value="1"/>
</dbReference>
<proteinExistence type="predicted"/>
<organism evidence="4 5">
    <name type="scientific">Virgibacillus tibetensis</name>
    <dbReference type="NCBI Taxonomy" id="3042313"/>
    <lineage>
        <taxon>Bacteria</taxon>
        <taxon>Bacillati</taxon>
        <taxon>Bacillota</taxon>
        <taxon>Bacilli</taxon>
        <taxon>Bacillales</taxon>
        <taxon>Bacillaceae</taxon>
        <taxon>Virgibacillus</taxon>
    </lineage>
</organism>
<evidence type="ECO:0000256" key="1">
    <source>
        <dbReference type="ARBA" id="ARBA00023002"/>
    </source>
</evidence>
<dbReference type="PRINTS" id="PR00411">
    <property type="entry name" value="PNDRDTASEI"/>
</dbReference>
<feature type="domain" description="D-isomer specific 2-hydroxyacid dehydrogenase NAD-binding" evidence="3">
    <location>
        <begin position="105"/>
        <end position="278"/>
    </location>
</feature>
<evidence type="ECO:0000259" key="3">
    <source>
        <dbReference type="Pfam" id="PF02826"/>
    </source>
</evidence>
<sequence>MIITNIEDLSSDQLHKISQFCGREVQFIADLTDNEACNFADVEILITYGKQVDKQFFEKCTNLKWIQVFQSGVERIPFKELEKRGILLTNIVGIHGIPMSEFVISTILYFTRDFPKYLANKENKVWDRTELVGEAYNKTVGIIGAGTIGQEIAEKLHLLGMKVYGLNTAGVPKPYFEKMFSKDQKMDLLGQCDFVILLLPLTEQTRDYIREAELKKMKKDSYLINIGRGPLINEKAFISAIQNKEIKGAALDVFHEEPLPKDSKLWELENVLITPHVAAKSVHFLDRCIEKFQIEFDRYSKNQPLHNQIDLVRTY</sequence>
<dbReference type="InterPro" id="IPR006140">
    <property type="entry name" value="D-isomer_DH_NAD-bd"/>
</dbReference>
<dbReference type="SUPFAM" id="SSF52283">
    <property type="entry name" value="Formate/glycerate dehydrogenase catalytic domain-like"/>
    <property type="match status" value="1"/>
</dbReference>
<dbReference type="Pfam" id="PF02826">
    <property type="entry name" value="2-Hacid_dh_C"/>
    <property type="match status" value="1"/>
</dbReference>
<dbReference type="InterPro" id="IPR029753">
    <property type="entry name" value="D-isomer_DH_CS"/>
</dbReference>
<dbReference type="Gene3D" id="3.40.50.720">
    <property type="entry name" value="NAD(P)-binding Rossmann-like Domain"/>
    <property type="match status" value="2"/>
</dbReference>
<protein>
    <submittedName>
        <fullName evidence="4">D-2-hydroxyacid dehydrogenase</fullName>
    </submittedName>
</protein>
<dbReference type="InterPro" id="IPR036291">
    <property type="entry name" value="NAD(P)-bd_dom_sf"/>
</dbReference>
<dbReference type="SUPFAM" id="SSF51735">
    <property type="entry name" value="NAD(P)-binding Rossmann-fold domains"/>
    <property type="match status" value="1"/>
</dbReference>
<keyword evidence="1" id="KW-0560">Oxidoreductase</keyword>
<name>A0ABU6KFR7_9BACI</name>
<accession>A0ABU6KFR7</accession>
<comment type="caution">
    <text evidence="4">The sequence shown here is derived from an EMBL/GenBank/DDBJ whole genome shotgun (WGS) entry which is preliminary data.</text>
</comment>
<dbReference type="RefSeq" id="WP_327606830.1">
    <property type="nucleotide sequence ID" value="NZ_JARZFX010000002.1"/>
</dbReference>
<evidence type="ECO:0000256" key="2">
    <source>
        <dbReference type="ARBA" id="ARBA00023027"/>
    </source>
</evidence>
<dbReference type="PROSITE" id="PS00671">
    <property type="entry name" value="D_2_HYDROXYACID_DH_3"/>
    <property type="match status" value="1"/>
</dbReference>
<dbReference type="EMBL" id="JARZFX010000002">
    <property type="protein sequence ID" value="MEC5423274.1"/>
    <property type="molecule type" value="Genomic_DNA"/>
</dbReference>
<keyword evidence="2" id="KW-0520">NAD</keyword>